<dbReference type="SUPFAM" id="SSF53335">
    <property type="entry name" value="S-adenosyl-L-methionine-dependent methyltransferases"/>
    <property type="match status" value="1"/>
</dbReference>
<dbReference type="RefSeq" id="XP_005642578.1">
    <property type="nucleotide sequence ID" value="XM_005642521.1"/>
</dbReference>
<evidence type="ECO:0000313" key="2">
    <source>
        <dbReference type="Proteomes" id="UP000007264"/>
    </source>
</evidence>
<proteinExistence type="predicted"/>
<evidence type="ECO:0008006" key="3">
    <source>
        <dbReference type="Google" id="ProtNLM"/>
    </source>
</evidence>
<dbReference type="Pfam" id="PF13578">
    <property type="entry name" value="Methyltransf_24"/>
    <property type="match status" value="1"/>
</dbReference>
<dbReference type="KEGG" id="csl:COCSUDRAFT_8410"/>
<gene>
    <name evidence="1" type="ORF">COCSUDRAFT_8410</name>
</gene>
<name>I0YI15_COCSC</name>
<dbReference type="OrthoDB" id="10058237at2759"/>
<organism evidence="1 2">
    <name type="scientific">Coccomyxa subellipsoidea (strain C-169)</name>
    <name type="common">Green microalga</name>
    <dbReference type="NCBI Taxonomy" id="574566"/>
    <lineage>
        <taxon>Eukaryota</taxon>
        <taxon>Viridiplantae</taxon>
        <taxon>Chlorophyta</taxon>
        <taxon>core chlorophytes</taxon>
        <taxon>Trebouxiophyceae</taxon>
        <taxon>Trebouxiophyceae incertae sedis</taxon>
        <taxon>Coccomyxaceae</taxon>
        <taxon>Coccomyxa</taxon>
        <taxon>Coccomyxa subellipsoidea</taxon>
    </lineage>
</organism>
<dbReference type="AlphaFoldDB" id="I0YI15"/>
<dbReference type="Gene3D" id="3.40.50.150">
    <property type="entry name" value="Vaccinia Virus protein VP39"/>
    <property type="match status" value="1"/>
</dbReference>
<dbReference type="InterPro" id="IPR029063">
    <property type="entry name" value="SAM-dependent_MTases_sf"/>
</dbReference>
<reference evidence="1 2" key="1">
    <citation type="journal article" date="2012" name="Genome Biol.">
        <title>The genome of the polar eukaryotic microalga coccomyxa subellipsoidea reveals traits of cold adaptation.</title>
        <authorList>
            <person name="Blanc G."/>
            <person name="Agarkova I."/>
            <person name="Grimwood J."/>
            <person name="Kuo A."/>
            <person name="Brueggeman A."/>
            <person name="Dunigan D."/>
            <person name="Gurnon J."/>
            <person name="Ladunga I."/>
            <person name="Lindquist E."/>
            <person name="Lucas S."/>
            <person name="Pangilinan J."/>
            <person name="Proschold T."/>
            <person name="Salamov A."/>
            <person name="Schmutz J."/>
            <person name="Weeks D."/>
            <person name="Yamada T."/>
            <person name="Claverie J.M."/>
            <person name="Grigoriev I."/>
            <person name="Van Etten J."/>
            <person name="Lomsadze A."/>
            <person name="Borodovsky M."/>
        </authorList>
    </citation>
    <scope>NUCLEOTIDE SEQUENCE [LARGE SCALE GENOMIC DNA]</scope>
    <source>
        <strain evidence="1 2">C-169</strain>
    </source>
</reference>
<accession>I0YI15</accession>
<keyword evidence="2" id="KW-1185">Reference proteome</keyword>
<feature type="non-terminal residue" evidence="1">
    <location>
        <position position="1"/>
    </location>
</feature>
<evidence type="ECO:0000313" key="1">
    <source>
        <dbReference type="EMBL" id="EIE18034.1"/>
    </source>
</evidence>
<protein>
    <recommendedName>
        <fullName evidence="3">Class I SAM-dependent methyltransferase</fullName>
    </recommendedName>
</protein>
<feature type="non-terminal residue" evidence="1">
    <location>
        <position position="192"/>
    </location>
</feature>
<sequence length="192" mass="21403">GWMMPEHVLYVFLLTSRQHEKGIYGCVAEIGVHHGKFWLSISGFADKKEPVVAIDLFHNQVSNFDHSGYGSKELFLANAEKALGLGEDDIHIVTADSSALFASNFSALGLHDFRFFSVDGGHSLENTLRDLTLASCLLVDGGILVVDDFINLDWLGVPTAVFNWIPEQIRVAPFLWAYNKLYFTTISHHSAY</sequence>
<dbReference type="eggNOG" id="ENOG502SAKF">
    <property type="taxonomic scope" value="Eukaryota"/>
</dbReference>
<comment type="caution">
    <text evidence="1">The sequence shown here is derived from an EMBL/GenBank/DDBJ whole genome shotgun (WGS) entry which is preliminary data.</text>
</comment>
<dbReference type="GeneID" id="17035986"/>
<dbReference type="EMBL" id="AGSI01000028">
    <property type="protein sequence ID" value="EIE18034.1"/>
    <property type="molecule type" value="Genomic_DNA"/>
</dbReference>
<dbReference type="Proteomes" id="UP000007264">
    <property type="component" value="Unassembled WGS sequence"/>
</dbReference>